<dbReference type="Pfam" id="PF13669">
    <property type="entry name" value="Glyoxalase_4"/>
    <property type="match status" value="1"/>
</dbReference>
<keyword evidence="2" id="KW-1185">Reference proteome</keyword>
<evidence type="ECO:0000313" key="1">
    <source>
        <dbReference type="EMBL" id="MDN3567025.1"/>
    </source>
</evidence>
<dbReference type="Proteomes" id="UP001529369">
    <property type="component" value="Unassembled WGS sequence"/>
</dbReference>
<sequence length="166" mass="18977">MAPLVQNITQVGIVVRDLDKALDQYANRLGVGPWRVYTYAPPKLTGMRIRGIETPYSMKLALAWTNEMMWELIQPLEGPSIYQEFLRDHGEGIHHVMVDYGDRTLAETTAEFTARGWPPVMEGNYLGSQFAYYETEGSLTTTIEVRYSAPGWQRPEPDYWYPAAPK</sequence>
<comment type="caution">
    <text evidence="1">The sequence shown here is derived from an EMBL/GenBank/DDBJ whole genome shotgun (WGS) entry which is preliminary data.</text>
</comment>
<protein>
    <submittedName>
        <fullName evidence="1">VOC family protein</fullName>
    </submittedName>
</protein>
<dbReference type="EMBL" id="JAUFPN010000184">
    <property type="protein sequence ID" value="MDN3567025.1"/>
    <property type="molecule type" value="Genomic_DNA"/>
</dbReference>
<dbReference type="RefSeq" id="WP_290319026.1">
    <property type="nucleotide sequence ID" value="NZ_JAUFPN010000184.1"/>
</dbReference>
<dbReference type="Gene3D" id="3.10.180.10">
    <property type="entry name" value="2,3-Dihydroxybiphenyl 1,2-Dioxygenase, domain 1"/>
    <property type="match status" value="1"/>
</dbReference>
<dbReference type="InterPro" id="IPR029068">
    <property type="entry name" value="Glyas_Bleomycin-R_OHBP_Dase"/>
</dbReference>
<accession>A0ABT8ABE0</accession>
<dbReference type="SUPFAM" id="SSF54593">
    <property type="entry name" value="Glyoxalase/Bleomycin resistance protein/Dihydroxybiphenyl dioxygenase"/>
    <property type="match status" value="1"/>
</dbReference>
<organism evidence="1 2">
    <name type="scientific">Paeniroseomonas aquatica</name>
    <dbReference type="NCBI Taxonomy" id="373043"/>
    <lineage>
        <taxon>Bacteria</taxon>
        <taxon>Pseudomonadati</taxon>
        <taxon>Pseudomonadota</taxon>
        <taxon>Alphaproteobacteria</taxon>
        <taxon>Acetobacterales</taxon>
        <taxon>Acetobacteraceae</taxon>
        <taxon>Paeniroseomonas</taxon>
    </lineage>
</organism>
<name>A0ABT8ABE0_9PROT</name>
<reference evidence="2" key="1">
    <citation type="journal article" date="2019" name="Int. J. Syst. Evol. Microbiol.">
        <title>The Global Catalogue of Microorganisms (GCM) 10K type strain sequencing project: providing services to taxonomists for standard genome sequencing and annotation.</title>
        <authorList>
            <consortium name="The Broad Institute Genomics Platform"/>
            <consortium name="The Broad Institute Genome Sequencing Center for Infectious Disease"/>
            <person name="Wu L."/>
            <person name="Ma J."/>
        </authorList>
    </citation>
    <scope>NUCLEOTIDE SEQUENCE [LARGE SCALE GENOMIC DNA]</scope>
    <source>
        <strain evidence="2">CECT 7131</strain>
    </source>
</reference>
<evidence type="ECO:0000313" key="2">
    <source>
        <dbReference type="Proteomes" id="UP001529369"/>
    </source>
</evidence>
<gene>
    <name evidence="1" type="ORF">QWZ14_21815</name>
</gene>
<proteinExistence type="predicted"/>